<protein>
    <submittedName>
        <fullName evidence="1">Uncharacterized protein</fullName>
    </submittedName>
</protein>
<dbReference type="EMBL" id="JBJUIK010000007">
    <property type="protein sequence ID" value="KAL3522423.1"/>
    <property type="molecule type" value="Genomic_DNA"/>
</dbReference>
<organism evidence="1 2">
    <name type="scientific">Cinchona calisaya</name>
    <dbReference type="NCBI Taxonomy" id="153742"/>
    <lineage>
        <taxon>Eukaryota</taxon>
        <taxon>Viridiplantae</taxon>
        <taxon>Streptophyta</taxon>
        <taxon>Embryophyta</taxon>
        <taxon>Tracheophyta</taxon>
        <taxon>Spermatophyta</taxon>
        <taxon>Magnoliopsida</taxon>
        <taxon>eudicotyledons</taxon>
        <taxon>Gunneridae</taxon>
        <taxon>Pentapetalae</taxon>
        <taxon>asterids</taxon>
        <taxon>lamiids</taxon>
        <taxon>Gentianales</taxon>
        <taxon>Rubiaceae</taxon>
        <taxon>Cinchonoideae</taxon>
        <taxon>Cinchoneae</taxon>
        <taxon>Cinchona</taxon>
    </lineage>
</organism>
<comment type="caution">
    <text evidence="1">The sequence shown here is derived from an EMBL/GenBank/DDBJ whole genome shotgun (WGS) entry which is preliminary data.</text>
</comment>
<reference evidence="1 2" key="1">
    <citation type="submission" date="2024-11" db="EMBL/GenBank/DDBJ databases">
        <title>A near-complete genome assembly of Cinchona calisaya.</title>
        <authorList>
            <person name="Lian D.C."/>
            <person name="Zhao X.W."/>
            <person name="Wei L."/>
        </authorList>
    </citation>
    <scope>NUCLEOTIDE SEQUENCE [LARGE SCALE GENOMIC DNA]</scope>
    <source>
        <tissue evidence="1">Nenye</tissue>
    </source>
</reference>
<name>A0ABD2ZXX9_9GENT</name>
<proteinExistence type="predicted"/>
<gene>
    <name evidence="1" type="ORF">ACH5RR_015257</name>
</gene>
<evidence type="ECO:0000313" key="1">
    <source>
        <dbReference type="EMBL" id="KAL3522423.1"/>
    </source>
</evidence>
<accession>A0ABD2ZXX9</accession>
<keyword evidence="2" id="KW-1185">Reference proteome</keyword>
<sequence length="249" mass="27406">MGIGKQAMHQSLGGSVSADVHAAHQSLVGLTSTVANTQAAYQQSISSQKSLEIVLPPVTALPASTLSTPKDLLLVISHANEVQYKVVSVPQHNNGKLVGPVQHSFRHMPPFISIAFARKGYEKSSISMDDVAFFPYTNNSFDACIDDQHVYFRNSKRINGKKDAFDSLSDSNSVDHFDCPRPVMMGILHDFLEELNLKFLSTRTESDYLLLDDTQGNKAQKHRNYPLTRTILTVSVVRSNIGSSTNISQ</sequence>
<evidence type="ECO:0000313" key="2">
    <source>
        <dbReference type="Proteomes" id="UP001630127"/>
    </source>
</evidence>
<dbReference type="AlphaFoldDB" id="A0ABD2ZXX9"/>
<dbReference type="Proteomes" id="UP001630127">
    <property type="component" value="Unassembled WGS sequence"/>
</dbReference>